<dbReference type="PROSITE" id="PS00202">
    <property type="entry name" value="RUBREDOXIN"/>
    <property type="match status" value="1"/>
</dbReference>
<dbReference type="InterPro" id="IPR024935">
    <property type="entry name" value="Rubredoxin_dom"/>
</dbReference>
<comment type="caution">
    <text evidence="8">The sequence shown here is derived from an EMBL/GenBank/DDBJ whole genome shotgun (WGS) entry which is preliminary data.</text>
</comment>
<keyword evidence="4 6" id="KW-0249">Electron transport</keyword>
<sequence>MKKWQCIVCGFEYDEAEGMPDEDIKPGTKWEDIPEDWTCPDCGAPKDDFEMMEVD</sequence>
<dbReference type="CDD" id="cd00730">
    <property type="entry name" value="rubredoxin"/>
    <property type="match status" value="1"/>
</dbReference>
<proteinExistence type="inferred from homology"/>
<evidence type="ECO:0000256" key="5">
    <source>
        <dbReference type="ARBA" id="ARBA00023004"/>
    </source>
</evidence>
<dbReference type="InterPro" id="IPR050526">
    <property type="entry name" value="Rubredoxin_ET"/>
</dbReference>
<dbReference type="EMBL" id="APND01000007">
    <property type="protein sequence ID" value="MES1930854.1"/>
    <property type="molecule type" value="Genomic_DNA"/>
</dbReference>
<feature type="domain" description="Rubredoxin-like" evidence="7">
    <location>
        <begin position="1"/>
        <end position="52"/>
    </location>
</feature>
<evidence type="ECO:0000313" key="9">
    <source>
        <dbReference type="Proteomes" id="UP001460888"/>
    </source>
</evidence>
<evidence type="ECO:0000256" key="4">
    <source>
        <dbReference type="ARBA" id="ARBA00022982"/>
    </source>
</evidence>
<evidence type="ECO:0000256" key="1">
    <source>
        <dbReference type="ARBA" id="ARBA00005337"/>
    </source>
</evidence>
<dbReference type="PIRSF" id="PIRSF000071">
    <property type="entry name" value="Rubredoxin"/>
    <property type="match status" value="1"/>
</dbReference>
<dbReference type="InterPro" id="IPR024922">
    <property type="entry name" value="Rubredoxin"/>
</dbReference>
<keyword evidence="9" id="KW-1185">Reference proteome</keyword>
<dbReference type="InterPro" id="IPR018527">
    <property type="entry name" value="Rubredoxin_Fe_BS"/>
</dbReference>
<dbReference type="SUPFAM" id="SSF57802">
    <property type="entry name" value="Rubredoxin-like"/>
    <property type="match status" value="1"/>
</dbReference>
<dbReference type="PANTHER" id="PTHR47627:SF1">
    <property type="entry name" value="RUBREDOXIN-1-RELATED"/>
    <property type="match status" value="1"/>
</dbReference>
<dbReference type="PANTHER" id="PTHR47627">
    <property type="entry name" value="RUBREDOXIN"/>
    <property type="match status" value="1"/>
</dbReference>
<name>A0ABV2B4N8_9GAMM</name>
<evidence type="ECO:0000313" key="8">
    <source>
        <dbReference type="EMBL" id="MES1930854.1"/>
    </source>
</evidence>
<evidence type="ECO:0000256" key="2">
    <source>
        <dbReference type="ARBA" id="ARBA00022448"/>
    </source>
</evidence>
<protein>
    <recommendedName>
        <fullName evidence="6">Rubredoxin</fullName>
    </recommendedName>
</protein>
<evidence type="ECO:0000259" key="7">
    <source>
        <dbReference type="PROSITE" id="PS50903"/>
    </source>
</evidence>
<dbReference type="Proteomes" id="UP001460888">
    <property type="component" value="Unassembled WGS sequence"/>
</dbReference>
<comment type="similarity">
    <text evidence="1 6">Belongs to the rubredoxin family.</text>
</comment>
<dbReference type="InterPro" id="IPR024934">
    <property type="entry name" value="Rubredoxin-like_dom"/>
</dbReference>
<reference evidence="8 9" key="1">
    <citation type="submission" date="2013-03" db="EMBL/GenBank/DDBJ databases">
        <title>Salinisphaera dokdonensis CL-ES53 Genome Sequencing.</title>
        <authorList>
            <person name="Li C."/>
            <person name="Lai Q."/>
            <person name="Shao Z."/>
        </authorList>
    </citation>
    <scope>NUCLEOTIDE SEQUENCE [LARGE SCALE GENOMIC DNA]</scope>
    <source>
        <strain evidence="8 9">CL-ES53</strain>
    </source>
</reference>
<dbReference type="PROSITE" id="PS50903">
    <property type="entry name" value="RUBREDOXIN_LIKE"/>
    <property type="match status" value="1"/>
</dbReference>
<dbReference type="PRINTS" id="PR00163">
    <property type="entry name" value="RUBREDOXIN"/>
</dbReference>
<gene>
    <name evidence="8" type="ORF">SADO_16463</name>
</gene>
<dbReference type="Pfam" id="PF00301">
    <property type="entry name" value="Rubredoxin"/>
    <property type="match status" value="1"/>
</dbReference>
<comment type="cofactor">
    <cofactor evidence="6">
        <name>Fe(3+)</name>
        <dbReference type="ChEBI" id="CHEBI:29034"/>
    </cofactor>
    <text evidence="6">Binds 1 Fe(3+) ion per subunit.</text>
</comment>
<evidence type="ECO:0000256" key="6">
    <source>
        <dbReference type="PIRNR" id="PIRNR000071"/>
    </source>
</evidence>
<accession>A0ABV2B4N8</accession>
<dbReference type="RefSeq" id="WP_353113473.1">
    <property type="nucleotide sequence ID" value="NZ_APND01000007.1"/>
</dbReference>
<organism evidence="8 9">
    <name type="scientific">Salinisphaera dokdonensis CL-ES53</name>
    <dbReference type="NCBI Taxonomy" id="1304272"/>
    <lineage>
        <taxon>Bacteria</taxon>
        <taxon>Pseudomonadati</taxon>
        <taxon>Pseudomonadota</taxon>
        <taxon>Gammaproteobacteria</taxon>
        <taxon>Salinisphaerales</taxon>
        <taxon>Salinisphaeraceae</taxon>
        <taxon>Salinisphaera</taxon>
    </lineage>
</organism>
<evidence type="ECO:0000256" key="3">
    <source>
        <dbReference type="ARBA" id="ARBA00022723"/>
    </source>
</evidence>
<keyword evidence="3 6" id="KW-0479">Metal-binding</keyword>
<dbReference type="Gene3D" id="2.20.28.10">
    <property type="match status" value="1"/>
</dbReference>
<keyword evidence="2 6" id="KW-0813">Transport</keyword>
<keyword evidence="5 6" id="KW-0408">Iron</keyword>